<feature type="domain" description="Glycosyltransferase 2-like" evidence="1">
    <location>
        <begin position="3"/>
        <end position="133"/>
    </location>
</feature>
<dbReference type="AlphaFoldDB" id="A0A1H7T819"/>
<protein>
    <submittedName>
        <fullName evidence="2">Glycosyl transferase family 2</fullName>
    </submittedName>
</protein>
<dbReference type="PANTHER" id="PTHR43685">
    <property type="entry name" value="GLYCOSYLTRANSFERASE"/>
    <property type="match status" value="1"/>
</dbReference>
<dbReference type="STRING" id="332977.SAMN05421740_110119"/>
<evidence type="ECO:0000313" key="3">
    <source>
        <dbReference type="Proteomes" id="UP000198916"/>
    </source>
</evidence>
<dbReference type="GO" id="GO:0016740">
    <property type="term" value="F:transferase activity"/>
    <property type="evidence" value="ECO:0007669"/>
    <property type="project" value="UniProtKB-KW"/>
</dbReference>
<dbReference type="InterPro" id="IPR050834">
    <property type="entry name" value="Glycosyltransf_2"/>
</dbReference>
<name>A0A1H7T819_9SPHI</name>
<dbReference type="RefSeq" id="WP_090608378.1">
    <property type="nucleotide sequence ID" value="NZ_FNZR01000010.1"/>
</dbReference>
<evidence type="ECO:0000313" key="2">
    <source>
        <dbReference type="EMBL" id="SEL80416.1"/>
    </source>
</evidence>
<keyword evidence="3" id="KW-1185">Reference proteome</keyword>
<dbReference type="InterPro" id="IPR001173">
    <property type="entry name" value="Glyco_trans_2-like"/>
</dbReference>
<dbReference type="Pfam" id="PF00535">
    <property type="entry name" value="Glycos_transf_2"/>
    <property type="match status" value="1"/>
</dbReference>
<dbReference type="SUPFAM" id="SSF53448">
    <property type="entry name" value="Nucleotide-diphospho-sugar transferases"/>
    <property type="match status" value="1"/>
</dbReference>
<organism evidence="2 3">
    <name type="scientific">Parapedobacter koreensis</name>
    <dbReference type="NCBI Taxonomy" id="332977"/>
    <lineage>
        <taxon>Bacteria</taxon>
        <taxon>Pseudomonadati</taxon>
        <taxon>Bacteroidota</taxon>
        <taxon>Sphingobacteriia</taxon>
        <taxon>Sphingobacteriales</taxon>
        <taxon>Sphingobacteriaceae</taxon>
        <taxon>Parapedobacter</taxon>
    </lineage>
</organism>
<dbReference type="InterPro" id="IPR029044">
    <property type="entry name" value="Nucleotide-diphossugar_trans"/>
</dbReference>
<dbReference type="PANTHER" id="PTHR43685:SF2">
    <property type="entry name" value="GLYCOSYLTRANSFERASE 2-LIKE DOMAIN-CONTAINING PROTEIN"/>
    <property type="match status" value="1"/>
</dbReference>
<sequence>MVSVIIPCYNCELFLERAVNSVLAQTHKNIEIILVDNRSTDSSFSLMKKLQEAHPTKIRICQETKKGAPATRNRGLYEAKGEWIQFLDADDEILSNKIEGQLNLITNDDISLIIGGYIKINNNRGSNVEITRNKYTDEWMNLIDSKLGITSANLFKRKVLLDAGGWDESLSSSQEYELMFRLLKIGCKVAYDNGLNTYIYKRNYSISKPKDKEAFDEILKTRIELRKEIRRHLINENRYSDKMHSIFSKYVYRLLWKRRYQFSQYYNKIMDEEEIKVPWGYNVKAILKAKIAFYLKAPLVKKRG</sequence>
<gene>
    <name evidence="2" type="ORF">SAMN05421740_110119</name>
</gene>
<dbReference type="OrthoDB" id="597270at2"/>
<dbReference type="Proteomes" id="UP000198916">
    <property type="component" value="Unassembled WGS sequence"/>
</dbReference>
<dbReference type="CDD" id="cd00761">
    <property type="entry name" value="Glyco_tranf_GTA_type"/>
    <property type="match status" value="1"/>
</dbReference>
<dbReference type="EMBL" id="FNZR01000010">
    <property type="protein sequence ID" value="SEL80416.1"/>
    <property type="molecule type" value="Genomic_DNA"/>
</dbReference>
<keyword evidence="2" id="KW-0808">Transferase</keyword>
<proteinExistence type="predicted"/>
<reference evidence="3" key="1">
    <citation type="submission" date="2016-10" db="EMBL/GenBank/DDBJ databases">
        <authorList>
            <person name="Varghese N."/>
            <person name="Submissions S."/>
        </authorList>
    </citation>
    <scope>NUCLEOTIDE SEQUENCE [LARGE SCALE GENOMIC DNA]</scope>
    <source>
        <strain evidence="3">Jip14</strain>
    </source>
</reference>
<evidence type="ECO:0000259" key="1">
    <source>
        <dbReference type="Pfam" id="PF00535"/>
    </source>
</evidence>
<dbReference type="Gene3D" id="3.90.550.10">
    <property type="entry name" value="Spore Coat Polysaccharide Biosynthesis Protein SpsA, Chain A"/>
    <property type="match status" value="1"/>
</dbReference>
<accession>A0A1H7T819</accession>